<evidence type="ECO:0000313" key="2">
    <source>
        <dbReference type="Proteomes" id="UP000223596"/>
    </source>
</evidence>
<dbReference type="EMBL" id="PDBW01000001">
    <property type="protein sequence ID" value="PFH03564.1"/>
    <property type="molecule type" value="Genomic_DNA"/>
</dbReference>
<evidence type="ECO:0000313" key="1">
    <source>
        <dbReference type="EMBL" id="PFH03564.1"/>
    </source>
</evidence>
<proteinExistence type="predicted"/>
<name>A0AB36TI86_ACETH</name>
<reference evidence="1 2" key="1">
    <citation type="submission" date="2017-09" db="EMBL/GenBank/DDBJ databases">
        <title>Evaluation of Pacific Biosciences Sequencing Technology to Finishing C. thermocellum Genome Sequences.</title>
        <authorList>
            <person name="Brown S."/>
        </authorList>
    </citation>
    <scope>NUCLEOTIDE SEQUENCE [LARGE SCALE GENOMIC DNA]</scope>
    <source>
        <strain evidence="1 2">AD2</strain>
    </source>
</reference>
<dbReference type="Proteomes" id="UP000223596">
    <property type="component" value="Unassembled WGS sequence"/>
</dbReference>
<comment type="caution">
    <text evidence="1">The sequence shown here is derived from an EMBL/GenBank/DDBJ whole genome shotgun (WGS) entry which is preliminary data.</text>
</comment>
<accession>A0AB36TI86</accession>
<sequence>MLDIASKWVIFINGSFLKNGSETVQSMNMTLVSPLEWADGWRNILMHIYIIGKRKRLQSLFRLIY</sequence>
<gene>
    <name evidence="1" type="ORF">M972_112375</name>
</gene>
<dbReference type="AlphaFoldDB" id="A0AB36TI86"/>
<dbReference type="RefSeq" id="WP_003521118.1">
    <property type="nucleotide sequence ID" value="NZ_CP013828.1"/>
</dbReference>
<protein>
    <submittedName>
        <fullName evidence="1">Uncharacterized protein</fullName>
    </submittedName>
</protein>
<organism evidence="1 2">
    <name type="scientific">Acetivibrio thermocellus AD2</name>
    <dbReference type="NCBI Taxonomy" id="1138384"/>
    <lineage>
        <taxon>Bacteria</taxon>
        <taxon>Bacillati</taxon>
        <taxon>Bacillota</taxon>
        <taxon>Clostridia</taxon>
        <taxon>Eubacteriales</taxon>
        <taxon>Oscillospiraceae</taxon>
        <taxon>Acetivibrio</taxon>
    </lineage>
</organism>